<dbReference type="eggNOG" id="KOG2246">
    <property type="taxonomic scope" value="Eukaryota"/>
</dbReference>
<dbReference type="OrthoDB" id="421979at2759"/>
<name>A0A1U7YMC0_NELNU</name>
<evidence type="ECO:0000313" key="2">
    <source>
        <dbReference type="Proteomes" id="UP000189703"/>
    </source>
</evidence>
<dbReference type="Gene3D" id="3.90.550.50">
    <property type="match status" value="1"/>
</dbReference>
<feature type="transmembrane region" description="Helical" evidence="1">
    <location>
        <begin position="12"/>
        <end position="33"/>
    </location>
</feature>
<dbReference type="RefSeq" id="XP_010240968.1">
    <property type="nucleotide sequence ID" value="XM_010242666.1"/>
</dbReference>
<dbReference type="OMA" id="KFESDPC"/>
<dbReference type="Proteomes" id="UP000189703">
    <property type="component" value="Unplaced"/>
</dbReference>
<evidence type="ECO:0000256" key="1">
    <source>
        <dbReference type="SAM" id="Phobius"/>
    </source>
</evidence>
<keyword evidence="1" id="KW-0812">Transmembrane</keyword>
<dbReference type="PANTHER" id="PTHR10811">
    <property type="entry name" value="FRINGE-RELATED"/>
    <property type="match status" value="1"/>
</dbReference>
<dbReference type="GeneID" id="104585699"/>
<evidence type="ECO:0000313" key="3">
    <source>
        <dbReference type="RefSeq" id="XP_010240968.1"/>
    </source>
</evidence>
<dbReference type="STRING" id="4432.A0A1U7YMC0"/>
<keyword evidence="1" id="KW-0472">Membrane</keyword>
<dbReference type="FunFam" id="3.90.550.50:FF:000006">
    <property type="entry name" value="Fringe-related protein-like"/>
    <property type="match status" value="1"/>
</dbReference>
<dbReference type="KEGG" id="nnu:104585699"/>
<dbReference type="GO" id="GO:0008375">
    <property type="term" value="F:acetylglucosaminyltransferase activity"/>
    <property type="evidence" value="ECO:0000318"/>
    <property type="project" value="GO_Central"/>
</dbReference>
<proteinExistence type="predicted"/>
<protein>
    <submittedName>
        <fullName evidence="3">Uncharacterized protein LOC104585699</fullName>
    </submittedName>
</protein>
<reference evidence="3" key="1">
    <citation type="submission" date="2025-08" db="UniProtKB">
        <authorList>
            <consortium name="RefSeq"/>
        </authorList>
    </citation>
    <scope>IDENTIFICATION</scope>
</reference>
<organism evidence="2 3">
    <name type="scientific">Nelumbo nucifera</name>
    <name type="common">Sacred lotus</name>
    <dbReference type="NCBI Taxonomy" id="4432"/>
    <lineage>
        <taxon>Eukaryota</taxon>
        <taxon>Viridiplantae</taxon>
        <taxon>Streptophyta</taxon>
        <taxon>Embryophyta</taxon>
        <taxon>Tracheophyta</taxon>
        <taxon>Spermatophyta</taxon>
        <taxon>Magnoliopsida</taxon>
        <taxon>Proteales</taxon>
        <taxon>Nelumbonaceae</taxon>
        <taxon>Nelumbo</taxon>
    </lineage>
</organism>
<accession>A0A1U7YMC0</accession>
<dbReference type="InParanoid" id="A0A1U7YMC0"/>
<keyword evidence="2" id="KW-1185">Reference proteome</keyword>
<keyword evidence="1" id="KW-1133">Transmembrane helix</keyword>
<dbReference type="InterPro" id="IPR006740">
    <property type="entry name" value="DUF604"/>
</dbReference>
<dbReference type="Pfam" id="PF04646">
    <property type="entry name" value="DUF604"/>
    <property type="match status" value="1"/>
</dbReference>
<dbReference type="AlphaFoldDB" id="A0A1U7YMC0"/>
<sequence>MSFFQLPSRHPTSYRLINLLLISSCFSIIYLFVSISIVRPSSVERAPLFDLSPPTTLDHVVFGISSSAQSWPMRKEYVRLWWKPERMRGCVFVERMPTGADKYNRTDHTTLPPICISQDTSRFRYTHGSGLKSAIRVARSVSETVALNQTGVRWFVFGDDDTLFFPENLVQTLSKYDHNLWYYIGTYSESAKQNSVFSFQMAYWGGGFALSYPLAKVLAKVLDSCLERYPHLYGDDARIFSCLTELGVGLTYEPGFHQVDLKGDAFGLLAAHPLKPLVSLHRLEDIEPVFPKMARKQALEHLLEAVKLDPGRILQQTICYDRWFQWTVSVSWGYAVQVFEAHILLPDVLPVQRTFEPWNKRDTSLPPLHMFDTRELPEDPCRRPIIFFLESVSSDHRERIKSTYRSTISEKCLESKDTSKKLKQIIVFSKKLNLDIRQLRAPRRHCCDILTSSASEVLEIGIRECREEEMIFMHV</sequence>
<gene>
    <name evidence="3" type="primary">LOC104585699</name>
</gene>